<dbReference type="InterPro" id="IPR019065">
    <property type="entry name" value="RE_NgoFVII_N"/>
</dbReference>
<keyword evidence="3" id="KW-0378">Hydrolase</keyword>
<keyword evidence="3" id="KW-0255">Endonuclease</keyword>
<dbReference type="EMBL" id="CP054153">
    <property type="protein sequence ID" value="QMI51806.1"/>
    <property type="molecule type" value="Genomic_DNA"/>
</dbReference>
<proteinExistence type="predicted"/>
<dbReference type="InterPro" id="IPR048923">
    <property type="entry name" value="RE_NgoFVII_C"/>
</dbReference>
<dbReference type="Gene3D" id="3.30.870.10">
    <property type="entry name" value="Endonuclease Chain A"/>
    <property type="match status" value="1"/>
</dbReference>
<dbReference type="GO" id="GO:0004519">
    <property type="term" value="F:endonuclease activity"/>
    <property type="evidence" value="ECO:0007669"/>
    <property type="project" value="UniProtKB-KW"/>
</dbReference>
<name>A0A7L6WMF6_STRSL</name>
<dbReference type="REBASE" id="450743">
    <property type="entry name" value="SsaDBB5ORF9125P"/>
</dbReference>
<dbReference type="Pfam" id="PF20731">
    <property type="entry name" value="RE_NgoFVII_C"/>
    <property type="match status" value="1"/>
</dbReference>
<evidence type="ECO:0000259" key="2">
    <source>
        <dbReference type="Pfam" id="PF20731"/>
    </source>
</evidence>
<evidence type="ECO:0000259" key="1">
    <source>
        <dbReference type="Pfam" id="PF09565"/>
    </source>
</evidence>
<evidence type="ECO:0000313" key="4">
    <source>
        <dbReference type="Proteomes" id="UP000516705"/>
    </source>
</evidence>
<organism evidence="3 4">
    <name type="scientific">Streptococcus salivarius</name>
    <dbReference type="NCBI Taxonomy" id="1304"/>
    <lineage>
        <taxon>Bacteria</taxon>
        <taxon>Bacillati</taxon>
        <taxon>Bacillota</taxon>
        <taxon>Bacilli</taxon>
        <taxon>Lactobacillales</taxon>
        <taxon>Streptococcaceae</taxon>
        <taxon>Streptococcus</taxon>
    </lineage>
</organism>
<keyword evidence="3" id="KW-0540">Nuclease</keyword>
<dbReference type="Proteomes" id="UP000516705">
    <property type="component" value="Chromosome"/>
</dbReference>
<dbReference type="Pfam" id="PF09565">
    <property type="entry name" value="RE_NgoFVII"/>
    <property type="match status" value="1"/>
</dbReference>
<sequence length="347" mass="38954">MLYYEGLEEVIFSKHELLSEEPDELVVISGFLGPAPVERLNELSDMKITVIGGMYPNGLDARLWSSLEKISKESDHIDILFTNCEIHSKIYIWKKQGKTLGALIGSANFSSNGLRTDYRESLADATRDTFAPLDTYYKFVLDNSSGEPQFRKDQAVIDYSSMKQGKDIANLEIQLSFDIPIYDPRTDEVPVSSGLNWGLARLNGAHTAEGDAYIRLPKEIIKEVPGLISPLDPTFSTPEGKRKRNSDPIELIWDDGTIMEASLEGEQKHDGKQYPKQLASYSPKTPFLDGKRISKKSILGRYLRNRLGVDVDDLITKEILDNYGRNTITLSLIGEGVYFADFSVKDN</sequence>
<accession>A0A7L6WMF6</accession>
<protein>
    <submittedName>
        <fullName evidence="3">NgoFVII family restriction endonuclease</fullName>
    </submittedName>
</protein>
<feature type="domain" description="Restriction endonuclease type II NgoFVII N-terminal" evidence="1">
    <location>
        <begin position="7"/>
        <end position="144"/>
    </location>
</feature>
<dbReference type="RefSeq" id="WP_181670774.1">
    <property type="nucleotide sequence ID" value="NZ_CP054153.1"/>
</dbReference>
<reference evidence="3 4" key="1">
    <citation type="journal article" date="2020" name="Microbiol. Resour. Announc.">
        <title>Complete Genome Sequence of Streptococcus salivarius DB-B5, a Novel Probiotic Candidate Isolated from the Supragingival Plaque of a Healthy Female Subject.</title>
        <authorList>
            <person name="Fields F.R."/>
            <person name="Li X."/>
            <person name="Navarre W.W."/>
            <person name="Naito M."/>
        </authorList>
    </citation>
    <scope>NUCLEOTIDE SEQUENCE [LARGE SCALE GENOMIC DNA]</scope>
    <source>
        <strain evidence="3 4">DB-B5</strain>
    </source>
</reference>
<evidence type="ECO:0000313" key="3">
    <source>
        <dbReference type="EMBL" id="QMI51806.1"/>
    </source>
</evidence>
<feature type="domain" description="Restriction endonuclease type II NgoFVII C-terminal B3-like DNA-binding" evidence="2">
    <location>
        <begin position="186"/>
        <end position="332"/>
    </location>
</feature>
<dbReference type="CDD" id="cd09117">
    <property type="entry name" value="PLDc_Bfil_DEXD_like"/>
    <property type="match status" value="1"/>
</dbReference>
<dbReference type="AlphaFoldDB" id="A0A7L6WMF6"/>
<gene>
    <name evidence="3" type="ORF">HRE60_09130</name>
</gene>